<evidence type="ECO:0000256" key="10">
    <source>
        <dbReference type="ARBA" id="ARBA00022692"/>
    </source>
</evidence>
<evidence type="ECO:0000256" key="19">
    <source>
        <dbReference type="ARBA" id="ARBA00023212"/>
    </source>
</evidence>
<evidence type="ECO:0000256" key="25">
    <source>
        <dbReference type="ARBA" id="ARBA00079241"/>
    </source>
</evidence>
<dbReference type="SUPFAM" id="SSF46966">
    <property type="entry name" value="Spectrin repeat"/>
    <property type="match status" value="19"/>
</dbReference>
<feature type="compositionally biased region" description="Low complexity" evidence="29">
    <location>
        <begin position="165"/>
        <end position="184"/>
    </location>
</feature>
<dbReference type="PANTHER" id="PTHR14514:SF4">
    <property type="entry name" value="NESPRIN-2"/>
    <property type="match status" value="1"/>
</dbReference>
<keyword evidence="8" id="KW-0963">Cytoplasm</keyword>
<dbReference type="FunFam" id="1.10.418.10:FF:000053">
    <property type="entry name" value="nesprin-2 isoform X3"/>
    <property type="match status" value="1"/>
</dbReference>
<dbReference type="GO" id="GO:0005856">
    <property type="term" value="C:cytoskeleton"/>
    <property type="evidence" value="ECO:0007669"/>
    <property type="project" value="UniProtKB-SubCell"/>
</dbReference>
<keyword evidence="17" id="KW-1015">Disulfide bond</keyword>
<dbReference type="GO" id="GO:0005654">
    <property type="term" value="C:nucleoplasm"/>
    <property type="evidence" value="ECO:0007669"/>
    <property type="project" value="UniProtKB-SubCell"/>
</dbReference>
<dbReference type="GO" id="GO:0005886">
    <property type="term" value="C:plasma membrane"/>
    <property type="evidence" value="ECO:0007669"/>
    <property type="project" value="UniProtKB-SubCell"/>
</dbReference>
<evidence type="ECO:0000256" key="3">
    <source>
        <dbReference type="ARBA" id="ARBA00004245"/>
    </source>
</evidence>
<keyword evidence="19" id="KW-0206">Cytoskeleton</keyword>
<evidence type="ECO:0000256" key="15">
    <source>
        <dbReference type="ARBA" id="ARBA00023128"/>
    </source>
</evidence>
<feature type="region of interest" description="Disordered" evidence="29">
    <location>
        <begin position="6019"/>
        <end position="6043"/>
    </location>
</feature>
<feature type="compositionally biased region" description="Polar residues" evidence="29">
    <location>
        <begin position="6204"/>
        <end position="6218"/>
    </location>
</feature>
<evidence type="ECO:0000256" key="17">
    <source>
        <dbReference type="ARBA" id="ARBA00023157"/>
    </source>
</evidence>
<evidence type="ECO:0000256" key="26">
    <source>
        <dbReference type="ARBA" id="ARBA00079316"/>
    </source>
</evidence>
<sequence>MEAYIPNSQVGQQVKTFPLILKAKATRAAEQEDTQKKTFTCWINSQLAKHTPPSAVSDLFADIKKGHVLLDLLEVLSGQQLPRDKGSNTFQCRINIEHALTFLKNRSIKLINIHVADIVEGNPSIILGLIWTIILHFHIEELARTLHCDYNQPSSDIPSSDIVNAADSSPTSSPPAKKSSKAQAQARWQLSAKKALLQWAQEQCATSESVSVTDFKSSWRNGMAFLAVIHALRPDLIDMDSMRHRSSKENLKEAFRIAEHELKIPKLLEPEDVDVVNPDEKSIMTYVAQFLKYSRDAPGAGTSAQVKVKDAMVWLALQEKKLQKLKDSASETYFNKYHSLLSFMKSLNEEKEPFVAVLSLEGSNEPNEDQLRLRQGWAGLTHQVAVWKTQLDDALPSPLKETEAWLKDVEGLVEEGLPASQNHSEAVALIQGKMSLFKSLMASSDYHLNILLAFENRDEKQLPVVPPDKLEEMKRRVSNILGRRFIPLLEFHDSKCAVLALLDEAKAKLDVWNVTYGNEESVAILLEDWRKFIEEKKFLAQLDTSFQKCEEMYKNLGKVSLLLFNDMAIVSRRYLFDFNGLEINFPQIPFETLSQWNTKYASLNEVGSFLVDVSNGEVGSSVSKELRRLNKRWRKFIPKTPLELNLPLTENQDEPTGGSPGMILCEGSAGPAEPHESHGEDLKGVGKQETEDDASTGQLKVNEDVEKLIKEVKIWESETKTSLDLLRHADDVNGSSVDALQHLIAKGSMYEELLTRTEDTLQMDVQSASNLESFQNVLRAGLQAKIQEAKEGVQITMVELSAVCENIAGESQELDARLKVEEAQKDLESHITKAQQLLGQRERPGGLVAKYKEALGIFNTNSLAKYLQAVEELKCNVPGDAKLHLEEQCQAARAKWEPLHHEISVYIQQLKIDIEEGKLRDNIAKLEKQINKEKKLLRRGKTRGLAKEHEACFSPDSVACQLEHPVGVLRVLCEELTSPESQQELKRALGDYKQKIERLLKCASEVHMTLQSSQAGMLKERGALTTPENGRRDAHSEALLETPDNQLPTEKAMEPVKNFSWTPELKPRQEGRAMEKERKDCSALSDLWERYDTQRDSLERHLQDSKSRLTSDFPSGSERSSACLQGELAELQVFRADTNARWDELEATSLTLESLVSDMEKPALAQARDLLKEKEHELQKLLNTRMESLEMALQIVLPLEKECALLCGPHLPFHTVTVQDLHPVKVDGIYQNLQDIRDSIAKQIRQCANLEEPRDSVPMDLHTLDQRAIQDIVPKCRLQLETMNQKVEMSEDALKALEDFLASLRAAKLPEDPPAANAAEGTLAVGTVEEDILLLKEKARPLDERLRMLGINIKDAEGGQFTTCEELLGALSVKVSDSHGQSKQEGLTEDKTLLEACSSRNYELFKNIQDIQNQISKIGLKDPTAPAVKHRKKSLLRLDKDLDGFEEEKMRIQQMANSLPKFKDGQEKMVIQQCQDTAALWESTKASLTECLEQCGSVLELLKQYQNFKNNLAALIQKEEAIISQQASYMGRDNLEKKVAEIETVKEEFNEHLEVVDKINQICKNLQYHLNKMKTFEEPPFEKEANAIVDRWLDVSEKAEEYGENLGRALALWDKLFNLKNSIDEWTEKILGKLESHQLTGEDRERLEKELKVHEERASEFSRRLADIQLLLQSNEKPLELQVMESSVLSKMRDVKRFITGDSNSYVPSGNTAELREDLDQAKTQMGMTESLLNALSPSDSLEIFTKLEEIQQQILQQKHSMTVLENQIGCLTPELSELKRQYASVSDLFHTKKSALQDHFSTFLTDQCKNFNDWFSNIQMNLKECFEPPETKLSMEQKLQKLSDFLTLGGGTSQIQQVETVLQHVKMLLPKARVKELNSWLGSQELELENLESACQARARELTDSLKQLLRLDDDCRSLSKWLTNQEEKWKEMEPSGEKTDLFYQALTRKREQFESVARMNDSLKEHGLTGGEETIKESTQLIDRYQTLLRQLHEIEEEDKSAPAEDQSFNDLVHDVAHWIKEIKESLMALNSSEGKMPLEERIQKIKEIILLKSEGDAKIQMVMREAEHCEAPLVQETLTDLSSQWDNTLHLANTYLRHQEKLALEGEEYLQSKEALRLMLADLKKQQEAGLALQPGLPEKQAQLKICKKFLQKAQDLTSLLEELKAQGNYLLECTKNPSFSEEPWLEIKQLHESLLQQLQGSVRKLEGHVQEHSSYQVCITDLNTTLDNISREFVHLCDAAEDHMRAEDRMQKLQELECGLRCQGGILKKASALANSIKQNTSSAGQKMIKDDIKSLKYKQKDLENRIESAKRDAENGLNSILQSKGSTEKHAKSSLPGGEMLGTCDAPKPTQESAAVGESEGNWETNKNSAVEMILSKQLSLNVQESMQNTQDERKVNELRNQPLELDIMLRNEQLKGMEELYAHLEARKEAIDLLDQSQHLSETEGRALVLSTAKSPAYHVDSLLQALLTLKKTRESQYGLLNGFQDQLVAAESSLNTFLAEAESLKTGSLNSTTYLGKIKKFLGSVEKEKVSLSKLRTEWDHLSSLLSPEDQKLVESQMKQLEHGWELVEQLAHRKCFQQATEHSELTYLLKKAQDIGVSLHEQQQRLQLSLNSPEQQEESLGMVAPAAEIQAIKYEFSGLKRQAELQMKRLWGEREKETLEGTLNNLNKELEALEPLNREAENRIKKWDLKKRIKETLLWVKNMVAELAAPISLLPDDILAQIRKCKLIHDGILGKQQAVDMLVEEARGLAPSLAACERDALNTLLEDLQNQYQALLLKSTQRSQQLELKLEERSKLFAVIGKAQLALEQGETLMVPTREKASTEAELERQGAVLKASQQQMRDMESVISAHLQELTNAYKDADVFERLFLDDRLRNLKTRTSQTQRLIQNSCNEMERKIRSQQEFREKAAVLQREVESLQLGELLPLHQEPHQDAKAQLCHLKDKLAALRGGISQVLTSEEVFDSEGIAWDGSLLEQLQTQVLEKEKELEEKIKQLDIFLIARDRYQALLSKIRALDLQIKKRAKSLPKAPNMSAENTLLNAQILIQKIEKAKCLRDELMKKLSKSEAFDDSFKEREMLQLKLNAEDNARLQEDLQNMLLELQPKAMDEKALQDKLENSLHVFKQIKSRLQQPLCVNLGTQHIQNEKETWEAFGEQVQAEVCGIRAMRVAEEQREENSSGTSDVEAKLQDLEGLYVELSKNIDLRTNILDDAYENATQYEELVTRAAGIIASLETTLLCYRPDLHHPKESLEPARRKQEELQSTVAEIQNLTETLGTISSPEAKEQLLGTLQDLVSKNSALKAGLEAQEADDRRCLENYKCYRKMKEEICSRLRKMETDLRQSMSPLPRSYKEALAGLDQSKALTASLLSIQGDLVSLRQVLRHLRCRCTESDGACVLRVASALWEKWLSLLEAARVWQQWSGDLKREWKFISEEIEREAIILESLQEDLPEVSRTKDIAPTEELRQLLDSLCQHEGGVEKQQQLLTLLLQRITSIQNIPEGTETVETIPALQEIRSMQERCNRLLQATQKNKDSIQTEIQARHSFMKEISDVKHSFEQIVTSLQNLAREDHPERAGELEELRSILEKGKLTFENIMEKLRIKYSEMYSIVPAEIDSQVEDCRKALEDANEKMSHEISKSSPSCVMRRKMEDISHGLHCIEKMLQQKSKNIEEAQEIQKKIWDELDLWHSKLNELDSEVQDFVEQDPGQAQEWMDNLMAPFQRHQQVSQRAESRTSQLNKATIKMEEYSDLVKNTEAWLEKTGHLLATPACYDSSKTLSHRASTLQGEMEGLEEQILNLNQKKTDLLVGLNAAVLNLHEHLKREQQEKGEGDELPSEEGGVAEQGVSGRKLTRTSSMSFLPVVKEEVEESSVKSEDGHGRAEPPSASWALPWKHSKNLEEDGASSTSATIVQEADGRISTCDASMAHIIAPDSGSTEPGPEPSPRLSQTAKGATPPIEASPLDFPHEQGAFEATVESRPQPAEVLHVCKTQVAELELWLQQANVAFEPETLDPDMQQVVEQELAGCQAMLTEIEHKVASLLDTCKDQGLGDCGATQQEAEALSWKLKTVKCNLEKVQMMLQENQHPTTVKQPSESHTVFQPVSFPEFESVITERPQFSKQKDVPQTQVLALKPLEQKDLIKFTEFNAKKTWLQYCQQDKDENQESAPSGEVPDPGNVAPGSALSPQGQSGDKWLYLLHELTSRPNPPGPQLVEPQVATNSSTLPSVSVYNFRCPTADELHTYTTQLEDLRLEANRLQTQERMTEETYINLDKRLFELFLSLSRCLGSVEELLQRPELLREDAAAQQALFEKLALELKKLYLALGDKKDALLKAVTWHGRDTTLLPECFDALKVSLERAQEKAAQRSSSLKAGLDHSCSYQNEIKRLYNQLIKKKMALQQSLNAISGQSIGEQLQDILDSMWGILRAKYLELSSPFLSQSQQDALLQGMVELISIGKEKLASSPLQHAKSKVALQAQLQDHKGFFQKLVADMLLIQTYSAKMSPPSLQKGERFGAEQEAEVRALGEEACLRGSQLQSVLQKWEEFDDNYASLEKDLEVLVSSLPSVSLVEETEERLLERISLYQQIKRNIDGKHLRLCQTLNEGKQLAASVSCPELEGQITKLEEKWLSLNKKIDHELHRLQTLLKHLLSYSRDSDELTRWLESSQQTLNYWKEQSLNVSQDLDTIRSNIDRFFEFSKEVDEKSSLKSAVLSTGNQLLHLKEADTATLRSSLAQFEQKWTMLITQLPDIQEKLHQLQMEKLPSRSAISEMISWMDAVEPQAAGEDAELSQRSAAQVKSRLQKLKGFRMEMDYKQWIADFVNQSLLQLSTCHVESKRYERTEFAEHLGEMNRQWHRVHGALNRKIQHLEQLLESITENENKIQNLDSWLEAQEEKLKILQKPESAISMEKLLLDCQDIENQLAVKSKALDELRQSSLTLEGGDIPLLEDMASGIDDLFQKKNNVTSQVHRLRASTQSALQEWKAFDKLYDEANVATIQLAYSMEHSKPAVLSMEALDCQVQSLQALQDEAESREGNWEKLREVIGRLEDSCPPIAGIMKEKCQDAHSRWTRVNQDLADQLQEARSQLQLWKASHSAHTEAAARLQQQEAKFQQLANINMSGNNLADILPPALQDIKELQHDVLETKEAFLANSTFLDQLPQPADPSTLGLHSGQLHSLQTAAYLEKMLLAKSNEFENHVLVLTAQSPDIERLNEESLRLPLSDITIKTLQNVNRQWIRATATALDHYSKLQGNGLNENFLHYCEKWTQLLEKMKETLAVKVAHSLPALREQQKTYEMLEAEVSINQTVADAYVAQSLKLLDTAETETRPEFVSEVSKLSDGWQSAARGVQQRKGDIDRQVARWQFFTTSVEDLLRFLADTSHLLSAVKKQECHSLFQTRRLIHELKNKEIHVQRRRTTYELALEAGEKLRNTPSLETKEFIDRQVTKLQDAWKDTELSLGEMISQLQTTAETWDQCEKKIKELQSRLQVLKAQSRNPLPELHEDLHREKELIKEVEKPLANWTHNLKELQTMKADLSRHILAEDVTVLKEQIELLHRQWEDLCLRVAIRKQEIEDRLNSWIVFNEKNKELCAWLVQMENKVLQTADISIEEMIEKLQKDCMEEISSFSESKLQLKQMGEQLIKASSKAKAAEMDDKLSKINDRWRHLFDVIGSRVKKLKETFAFIQQLDKNMSNLRTWLARIESELSKPVVYDVCDDHEIQKRLAEQQDLQRDIEQHSAGVESVFNICDVLLHDSDACANETECDSIQQTTRSLDRRWRNICAMSMERRMKIEETWRLWQKFLDDYSRFEDWLKSAERTAACPNSSEVLYTNAKEELKRFEAFQRQIHERLTQLELINKQYRRLARENRTDTASKLKQMVHEGNQRWDNLQKRVTAILRRLRYFTNQREEFEGTRESILVWLTEMDLQLTNVEHFSESDAEDKMRQLNGFQQEITLNTNKIDQLIVFGEQLIQKSEPLDAVLIEDELEELHRYCQEVFGRVSRFHRRLTSHAPSLEDEKEASENETDIEDPREIQADSWRKRREMEEPPSSQSLCHLVPPALGHERSGCETPVSVDSIPLEWDHTGDVGGSSSHEDDDEGPFYSALSDVEIPENPEAYLKMTTKSLKASSGKSIAEGHTWHVPDSPSHAKHHYKPVEDDRTVAPVPSDASTPYKPAYVKFLLRQGTDDGKEGPRGSKGSPQQEGEQLDTLTGQQPGAFDRWELIQAQELHGKLRIKENAQRLNSDLGAVAAWLEKTEAELEALRLAEPPSDVQEMSLRVKKLQEILKAFATYKALMASVNVSHKESLPSESPESTELQNRLHQLSLSWDTVQGVMDSWREDLRQSLMQCQDFHRLSQDLLLWLASAESRRQKARVVASPEADREVLLECQKELMQLEKELEDRQPQASSLQEISSGLLVKGHGEDSIEAAEKVHVIEKKLKQLREQVAQDLKSLQERLNPDPSLASFDEVDSGEQPPAASVPASYAKQFGAERSTDEEEETDSRMSHLNGPSSSQPKRSFLSRVIRAALPLQLLLLLLLLLACLLPASEEDYSCTQANNFARSFYPMLRYTNGPPPT</sequence>
<feature type="coiled-coil region" evidence="28">
    <location>
        <begin position="2664"/>
        <end position="2691"/>
    </location>
</feature>
<evidence type="ECO:0000256" key="5">
    <source>
        <dbReference type="ARBA" id="ARBA00004642"/>
    </source>
</evidence>
<feature type="compositionally biased region" description="Basic and acidic residues" evidence="29">
    <location>
        <begin position="3878"/>
        <end position="3889"/>
    </location>
</feature>
<dbReference type="PANTHER" id="PTHR14514">
    <property type="entry name" value="PKA ANCHORING PROTEIN"/>
    <property type="match status" value="1"/>
</dbReference>
<dbReference type="FunFam" id="1.20.58.60:FF:000173">
    <property type="entry name" value="Spectrin repeat containing nuclear envelope protein 2"/>
    <property type="match status" value="1"/>
</dbReference>
<feature type="region of interest" description="Disordered" evidence="29">
    <location>
        <begin position="6460"/>
        <end position="6523"/>
    </location>
</feature>
<dbReference type="FunFam" id="1.20.58.60:FF:000174">
    <property type="entry name" value="Spectrin repeat-containing, nuclear envelope 2"/>
    <property type="match status" value="1"/>
</dbReference>
<dbReference type="SMART" id="SM01249">
    <property type="entry name" value="KASH"/>
    <property type="match status" value="1"/>
</dbReference>
<evidence type="ECO:0000256" key="9">
    <source>
        <dbReference type="ARBA" id="ARBA00022553"/>
    </source>
</evidence>
<dbReference type="CDD" id="cd21244">
    <property type="entry name" value="CH_SYNE2_rpt2"/>
    <property type="match status" value="1"/>
</dbReference>
<feature type="compositionally biased region" description="Basic and acidic residues" evidence="29">
    <location>
        <begin position="673"/>
        <end position="689"/>
    </location>
</feature>
<dbReference type="PROSITE" id="PS00020">
    <property type="entry name" value="ACTININ_2"/>
    <property type="match status" value="1"/>
</dbReference>
<evidence type="ECO:0000256" key="7">
    <source>
        <dbReference type="ARBA" id="ARBA00022475"/>
    </source>
</evidence>
<keyword evidence="10 27" id="KW-0812">Transmembrane</keyword>
<dbReference type="Pfam" id="PF00435">
    <property type="entry name" value="Spectrin"/>
    <property type="match status" value="3"/>
</dbReference>
<dbReference type="Pfam" id="PF25034">
    <property type="entry name" value="Spectrin_SYNE1"/>
    <property type="match status" value="3"/>
</dbReference>
<evidence type="ECO:0000256" key="14">
    <source>
        <dbReference type="ARBA" id="ARBA00023054"/>
    </source>
</evidence>
<dbReference type="InterPro" id="IPR056887">
    <property type="entry name" value="SYNE1/2_dom"/>
</dbReference>
<dbReference type="SUPFAM" id="SSF47576">
    <property type="entry name" value="Calponin-homology domain, CH-domain"/>
    <property type="match status" value="1"/>
</dbReference>
<dbReference type="SMART" id="SM00150">
    <property type="entry name" value="SPEC"/>
    <property type="match status" value="19"/>
</dbReference>
<dbReference type="FunFam" id="1.20.58.60:FF:000073">
    <property type="entry name" value="Nesprin-1 isoform 1"/>
    <property type="match status" value="1"/>
</dbReference>
<evidence type="ECO:0000259" key="31">
    <source>
        <dbReference type="PROSITE" id="PS51049"/>
    </source>
</evidence>
<feature type="region of interest" description="Disordered" evidence="29">
    <location>
        <begin position="6191"/>
        <end position="6218"/>
    </location>
</feature>
<feature type="region of interest" description="Disordered" evidence="29">
    <location>
        <begin position="6071"/>
        <end position="6108"/>
    </location>
</feature>
<protein>
    <recommendedName>
        <fullName evidence="22">Nesprin-2</fullName>
    </recommendedName>
    <alternativeName>
        <fullName evidence="23">KASH domain-containing protein 2</fullName>
    </alternativeName>
    <alternativeName>
        <fullName evidence="25">Nuclear envelope spectrin repeat protein 2</fullName>
    </alternativeName>
    <alternativeName>
        <fullName evidence="26">Nucleus and actin connecting element protein</fullName>
    </alternativeName>
    <alternativeName>
        <fullName evidence="24">Synaptic nuclear envelope protein 2</fullName>
    </alternativeName>
</protein>
<feature type="compositionally biased region" description="Basic and acidic residues" evidence="29">
    <location>
        <begin position="6191"/>
        <end position="6200"/>
    </location>
</feature>
<keyword evidence="15" id="KW-0496">Mitochondrion</keyword>
<dbReference type="CDD" id="cd00176">
    <property type="entry name" value="SPEC"/>
    <property type="match status" value="4"/>
</dbReference>
<evidence type="ECO:0000256" key="20">
    <source>
        <dbReference type="ARBA" id="ARBA00023242"/>
    </source>
</evidence>
<name>A0A8J6H1E0_MICOH</name>
<feature type="topological domain" description="Cytoplasmic" evidence="27">
    <location>
        <begin position="1"/>
        <end position="6532"/>
    </location>
</feature>
<dbReference type="Pfam" id="PF10541">
    <property type="entry name" value="KASH"/>
    <property type="match status" value="1"/>
</dbReference>
<dbReference type="InterPro" id="IPR012315">
    <property type="entry name" value="KASH"/>
</dbReference>
<keyword evidence="14 28" id="KW-0175">Coiled coil</keyword>
<dbReference type="FunFam" id="1.10.418.10:FF:000050">
    <property type="entry name" value="nesprin-2 isoform X2"/>
    <property type="match status" value="1"/>
</dbReference>
<keyword evidence="16 27" id="KW-0472">Membrane</keyword>
<keyword evidence="11" id="KW-0677">Repeat</keyword>
<evidence type="ECO:0000256" key="12">
    <source>
        <dbReference type="ARBA" id="ARBA00022951"/>
    </source>
</evidence>
<evidence type="ECO:0000259" key="30">
    <source>
        <dbReference type="PROSITE" id="PS50021"/>
    </source>
</evidence>
<dbReference type="GO" id="GO:0051642">
    <property type="term" value="P:centrosome localization"/>
    <property type="evidence" value="ECO:0007669"/>
    <property type="project" value="UniProtKB-ARBA"/>
</dbReference>
<keyword evidence="12" id="KW-0703">Sarcoplasmic reticulum</keyword>
<dbReference type="Gene3D" id="1.20.58.60">
    <property type="match status" value="14"/>
</dbReference>
<feature type="domain" description="Calponin-homology (CH)" evidence="30">
    <location>
        <begin position="33"/>
        <end position="138"/>
    </location>
</feature>
<dbReference type="GO" id="GO:0033017">
    <property type="term" value="C:sarcoplasmic reticulum membrane"/>
    <property type="evidence" value="ECO:0007669"/>
    <property type="project" value="UniProtKB-SubCell"/>
</dbReference>
<dbReference type="GO" id="GO:0007097">
    <property type="term" value="P:nuclear migration"/>
    <property type="evidence" value="ECO:0007669"/>
    <property type="project" value="UniProtKB-ARBA"/>
</dbReference>
<dbReference type="GO" id="GO:0030018">
    <property type="term" value="C:Z disc"/>
    <property type="evidence" value="ECO:0007669"/>
    <property type="project" value="UniProtKB-ARBA"/>
</dbReference>
<dbReference type="InterPro" id="IPR036872">
    <property type="entry name" value="CH_dom_sf"/>
</dbReference>
<feature type="coiled-coil region" evidence="28">
    <location>
        <begin position="1498"/>
        <end position="1552"/>
    </location>
</feature>
<evidence type="ECO:0000256" key="28">
    <source>
        <dbReference type="SAM" id="Coils"/>
    </source>
</evidence>
<feature type="region of interest" description="Disordered" evidence="29">
    <location>
        <begin position="2313"/>
        <end position="2368"/>
    </location>
</feature>
<evidence type="ECO:0000256" key="29">
    <source>
        <dbReference type="SAM" id="MobiDB-lite"/>
    </source>
</evidence>
<feature type="coiled-coil region" evidence="28">
    <location>
        <begin position="1637"/>
        <end position="1664"/>
    </location>
</feature>
<evidence type="ECO:0000256" key="2">
    <source>
        <dbReference type="ARBA" id="ARBA00004173"/>
    </source>
</evidence>
<feature type="coiled-coil region" evidence="28">
    <location>
        <begin position="4247"/>
        <end position="4274"/>
    </location>
</feature>
<feature type="compositionally biased region" description="Acidic residues" evidence="29">
    <location>
        <begin position="6021"/>
        <end position="6034"/>
    </location>
</feature>
<dbReference type="InterPro" id="IPR018159">
    <property type="entry name" value="Spectrin/alpha-actinin"/>
</dbReference>
<accession>A0A8J6H1E0</accession>
<feature type="domain" description="Calponin-homology (CH)" evidence="30">
    <location>
        <begin position="190"/>
        <end position="295"/>
    </location>
</feature>
<evidence type="ECO:0000256" key="21">
    <source>
        <dbReference type="ARBA" id="ARBA00060428"/>
    </source>
</evidence>
<comment type="subcellular location">
    <subcellularLocation>
        <location evidence="1">Cell membrane</location>
        <topology evidence="1">Single-pass membrane protein</topology>
    </subcellularLocation>
    <subcellularLocation>
        <location evidence="3">Cytoplasm</location>
        <location evidence="3">Cytoskeleton</location>
    </subcellularLocation>
    <subcellularLocation>
        <location evidence="2">Mitochondrion</location>
    </subcellularLocation>
    <subcellularLocation>
        <location evidence="4">Nucleus outer membrane</location>
        <topology evidence="4">Single-pass type IV membrane protein</topology>
        <orientation evidence="4">Cytoplasmic side</orientation>
    </subcellularLocation>
    <subcellularLocation>
        <location evidence="5">Nucleus</location>
        <location evidence="5">Nucleoplasm</location>
    </subcellularLocation>
    <subcellularLocation>
        <location evidence="21">Sarcoplasmic reticulum membrane</location>
        <topology evidence="21">Single-pass type IV membrane protein</topology>
    </subcellularLocation>
</comment>
<dbReference type="FunFam" id="1.20.58.60:FF:000041">
    <property type="entry name" value="Nesprin-1 isoform 1"/>
    <property type="match status" value="1"/>
</dbReference>
<reference evidence="32" key="1">
    <citation type="submission" date="2020-03" db="EMBL/GenBank/DDBJ databases">
        <title>Studies in the Genomics of Life Span.</title>
        <authorList>
            <person name="Glass D."/>
        </authorList>
    </citation>
    <scope>NUCLEOTIDE SEQUENCE</scope>
    <source>
        <strain evidence="32">LTLLF</strain>
        <tissue evidence="32">Muscle</tissue>
    </source>
</reference>
<evidence type="ECO:0000256" key="6">
    <source>
        <dbReference type="ARBA" id="ARBA00008619"/>
    </source>
</evidence>
<dbReference type="InterPro" id="IPR001715">
    <property type="entry name" value="CH_dom"/>
</dbReference>
<dbReference type="InterPro" id="IPR001589">
    <property type="entry name" value="Actinin_actin-bd_CS"/>
</dbReference>
<dbReference type="FunFam" id="1.20.58.60:FF:000217">
    <property type="entry name" value="Synaptic nuclear envelope 2"/>
    <property type="match status" value="1"/>
</dbReference>
<dbReference type="GO" id="GO:0003779">
    <property type="term" value="F:actin binding"/>
    <property type="evidence" value="ECO:0007669"/>
    <property type="project" value="UniProtKB-KW"/>
</dbReference>
<feature type="region of interest" description="Disordered" evidence="29">
    <location>
        <begin position="3937"/>
        <end position="3968"/>
    </location>
</feature>
<evidence type="ECO:0000256" key="16">
    <source>
        <dbReference type="ARBA" id="ARBA00023136"/>
    </source>
</evidence>
<feature type="compositionally biased region" description="Polar residues" evidence="29">
    <location>
        <begin position="2321"/>
        <end position="2330"/>
    </location>
</feature>
<comment type="similarity">
    <text evidence="6">Belongs to the nesprin family.</text>
</comment>
<evidence type="ECO:0000256" key="11">
    <source>
        <dbReference type="ARBA" id="ARBA00022737"/>
    </source>
</evidence>
<evidence type="ECO:0000256" key="24">
    <source>
        <dbReference type="ARBA" id="ARBA00078320"/>
    </source>
</evidence>
<feature type="region of interest" description="Disordered" evidence="29">
    <location>
        <begin position="6142"/>
        <end position="6176"/>
    </location>
</feature>
<dbReference type="PROSITE" id="PS50021">
    <property type="entry name" value="CH"/>
    <property type="match status" value="2"/>
</dbReference>
<keyword evidence="18" id="KW-0009">Actin-binding</keyword>
<feature type="coiled-coil region" evidence="28">
    <location>
        <begin position="3783"/>
        <end position="3810"/>
    </location>
</feature>
<keyword evidence="9" id="KW-0597">Phosphoprotein</keyword>
<evidence type="ECO:0000256" key="8">
    <source>
        <dbReference type="ARBA" id="ARBA00022490"/>
    </source>
</evidence>
<dbReference type="Pfam" id="PF25035">
    <property type="entry name" value="SYNE1"/>
    <property type="match status" value="1"/>
</dbReference>
<keyword evidence="13" id="KW-1133">Transmembrane helix</keyword>
<evidence type="ECO:0000256" key="23">
    <source>
        <dbReference type="ARBA" id="ARBA00077500"/>
    </source>
</evidence>
<feature type="region of interest" description="Disordered" evidence="29">
    <location>
        <begin position="3831"/>
        <end position="3861"/>
    </location>
</feature>
<dbReference type="InterPro" id="IPR057057">
    <property type="entry name" value="Spectrin_SYNE1"/>
</dbReference>
<keyword evidence="7" id="KW-1003">Cell membrane</keyword>
<evidence type="ECO:0000256" key="1">
    <source>
        <dbReference type="ARBA" id="ARBA00004162"/>
    </source>
</evidence>
<evidence type="ECO:0000313" key="32">
    <source>
        <dbReference type="EMBL" id="KAH0520970.1"/>
    </source>
</evidence>
<dbReference type="Gene3D" id="1.10.418.10">
    <property type="entry name" value="Calponin-like domain"/>
    <property type="match status" value="2"/>
</dbReference>
<feature type="coiled-coil region" evidence="28">
    <location>
        <begin position="1164"/>
        <end position="1191"/>
    </location>
</feature>
<evidence type="ECO:0000256" key="13">
    <source>
        <dbReference type="ARBA" id="ARBA00022989"/>
    </source>
</evidence>
<feature type="domain" description="KASH" evidence="31">
    <location>
        <begin position="6524"/>
        <end position="6583"/>
    </location>
</feature>
<feature type="region of interest" description="Disordered" evidence="29">
    <location>
        <begin position="159"/>
        <end position="184"/>
    </location>
</feature>
<dbReference type="FunFam" id="1.20.58.60:FF:000133">
    <property type="entry name" value="nesprin-2 isoform X2"/>
    <property type="match status" value="1"/>
</dbReference>
<gene>
    <name evidence="32" type="ORF">LTLLF_108275</name>
</gene>
<dbReference type="FunFam" id="1.20.58.60:FF:000180">
    <property type="entry name" value="Spectrin repeat containing nuclear envelope protein 2"/>
    <property type="match status" value="1"/>
</dbReference>
<dbReference type="Proteomes" id="UP000710432">
    <property type="component" value="Unassembled WGS sequence"/>
</dbReference>
<dbReference type="InterPro" id="IPR002017">
    <property type="entry name" value="Spectrin_repeat"/>
</dbReference>
<feature type="topological domain" description="Perinuclear space" evidence="27">
    <location>
        <begin position="6554"/>
        <end position="6583"/>
    </location>
</feature>
<evidence type="ECO:0000256" key="22">
    <source>
        <dbReference type="ARBA" id="ARBA00074124"/>
    </source>
</evidence>
<feature type="coiled-coil region" evidence="28">
    <location>
        <begin position="4864"/>
        <end position="4891"/>
    </location>
</feature>
<dbReference type="Pfam" id="PF00307">
    <property type="entry name" value="CH"/>
    <property type="match status" value="2"/>
</dbReference>
<evidence type="ECO:0000256" key="4">
    <source>
        <dbReference type="ARBA" id="ARBA00004605"/>
    </source>
</evidence>
<dbReference type="FunFam" id="1.20.58.60:FF:000394">
    <property type="entry name" value="Nesprin-2"/>
    <property type="match status" value="1"/>
</dbReference>
<dbReference type="SMART" id="SM00033">
    <property type="entry name" value="CH"/>
    <property type="match status" value="2"/>
</dbReference>
<feature type="coiled-coil region" evidence="28">
    <location>
        <begin position="916"/>
        <end position="943"/>
    </location>
</feature>
<keyword evidence="20" id="KW-0539">Nucleus</keyword>
<dbReference type="PROSITE" id="PS00019">
    <property type="entry name" value="ACTININ_1"/>
    <property type="match status" value="1"/>
</dbReference>
<organism evidence="32 33">
    <name type="scientific">Microtus ochrogaster</name>
    <name type="common">Prairie vole</name>
    <dbReference type="NCBI Taxonomy" id="79684"/>
    <lineage>
        <taxon>Eukaryota</taxon>
        <taxon>Metazoa</taxon>
        <taxon>Chordata</taxon>
        <taxon>Craniata</taxon>
        <taxon>Vertebrata</taxon>
        <taxon>Euteleostomi</taxon>
        <taxon>Mammalia</taxon>
        <taxon>Eutheria</taxon>
        <taxon>Euarchontoglires</taxon>
        <taxon>Glires</taxon>
        <taxon>Rodentia</taxon>
        <taxon>Myomorpha</taxon>
        <taxon>Muroidea</taxon>
        <taxon>Cricetidae</taxon>
        <taxon>Arvicolinae</taxon>
        <taxon>Microtus</taxon>
    </lineage>
</organism>
<proteinExistence type="inferred from homology"/>
<dbReference type="GO" id="GO:0005739">
    <property type="term" value="C:mitochondrion"/>
    <property type="evidence" value="ECO:0007669"/>
    <property type="project" value="UniProtKB-SubCell"/>
</dbReference>
<evidence type="ECO:0000256" key="18">
    <source>
        <dbReference type="ARBA" id="ARBA00023203"/>
    </source>
</evidence>
<evidence type="ECO:0000313" key="33">
    <source>
        <dbReference type="Proteomes" id="UP000710432"/>
    </source>
</evidence>
<dbReference type="FunFam" id="1.20.58.60:FF:000115">
    <property type="entry name" value="nesprin-2 isoform X2"/>
    <property type="match status" value="1"/>
</dbReference>
<dbReference type="EMBL" id="JAATJU010000300">
    <property type="protein sequence ID" value="KAH0520970.1"/>
    <property type="molecule type" value="Genomic_DNA"/>
</dbReference>
<dbReference type="CDD" id="cd21242">
    <property type="entry name" value="CH_SYNE2_rpt1"/>
    <property type="match status" value="1"/>
</dbReference>
<dbReference type="GO" id="GO:1902017">
    <property type="term" value="P:regulation of cilium assembly"/>
    <property type="evidence" value="ECO:0007669"/>
    <property type="project" value="UniProtKB-ARBA"/>
</dbReference>
<dbReference type="PROSITE" id="PS51049">
    <property type="entry name" value="KASH"/>
    <property type="match status" value="1"/>
</dbReference>
<evidence type="ECO:0000256" key="27">
    <source>
        <dbReference type="PROSITE-ProRule" id="PRU00385"/>
    </source>
</evidence>
<feature type="region of interest" description="Disordered" evidence="29">
    <location>
        <begin position="4167"/>
        <end position="4194"/>
    </location>
</feature>
<feature type="region of interest" description="Disordered" evidence="29">
    <location>
        <begin position="668"/>
        <end position="696"/>
    </location>
</feature>
<dbReference type="GO" id="GO:0005640">
    <property type="term" value="C:nuclear outer membrane"/>
    <property type="evidence" value="ECO:0007669"/>
    <property type="project" value="UniProtKB-SubCell"/>
</dbReference>
<feature type="region of interest" description="Disordered" evidence="29">
    <location>
        <begin position="3875"/>
        <end position="3899"/>
    </location>
</feature>
<comment type="caution">
    <text evidence="32">The sequence shown here is derived from an EMBL/GenBank/DDBJ whole genome shotgun (WGS) entry which is preliminary data.</text>
</comment>